<sequence>MGVSYSDGESLHDAFRSTVVTIEVNGSLLVIDPELPPYELPWTDTAYVITAWNPGKPLPAEENRRRNVELRQELDERGYVVFDAVGRSRDSRWEEWGYAVIGADRAEAVALGQRFGQLAIFELTTTSLTVLDC</sequence>
<name>A0A6J6FM92_9ZZZZ</name>
<proteinExistence type="predicted"/>
<dbReference type="Pfam" id="PF11697">
    <property type="entry name" value="DUF3293"/>
    <property type="match status" value="1"/>
</dbReference>
<gene>
    <name evidence="1" type="ORF">UFOPK1493_03700</name>
</gene>
<protein>
    <submittedName>
        <fullName evidence="1">Unannotated protein</fullName>
    </submittedName>
</protein>
<evidence type="ECO:0000313" key="1">
    <source>
        <dbReference type="EMBL" id="CAB4590202.1"/>
    </source>
</evidence>
<dbReference type="InterPro" id="IPR021710">
    <property type="entry name" value="DUF3293"/>
</dbReference>
<reference evidence="1" key="1">
    <citation type="submission" date="2020-05" db="EMBL/GenBank/DDBJ databases">
        <authorList>
            <person name="Chiriac C."/>
            <person name="Salcher M."/>
            <person name="Ghai R."/>
            <person name="Kavagutti S V."/>
        </authorList>
    </citation>
    <scope>NUCLEOTIDE SEQUENCE</scope>
</reference>
<accession>A0A6J6FM92</accession>
<dbReference type="EMBL" id="CAEZSR010000225">
    <property type="protein sequence ID" value="CAB4590202.1"/>
    <property type="molecule type" value="Genomic_DNA"/>
</dbReference>
<dbReference type="AlphaFoldDB" id="A0A6J6FM92"/>
<organism evidence="1">
    <name type="scientific">freshwater metagenome</name>
    <dbReference type="NCBI Taxonomy" id="449393"/>
    <lineage>
        <taxon>unclassified sequences</taxon>
        <taxon>metagenomes</taxon>
        <taxon>ecological metagenomes</taxon>
    </lineage>
</organism>